<dbReference type="InterPro" id="IPR019734">
    <property type="entry name" value="TPR_rpt"/>
</dbReference>
<dbReference type="STRING" id="695939.SAMN00790413_06535"/>
<gene>
    <name evidence="3" type="ORF">SAMN00790413_06535</name>
</gene>
<dbReference type="InterPro" id="IPR011990">
    <property type="entry name" value="TPR-like_helical_dom_sf"/>
</dbReference>
<dbReference type="PANTHER" id="PTHR35807">
    <property type="entry name" value="TRANSCRIPTIONAL REGULATOR REDD-RELATED"/>
    <property type="match status" value="1"/>
</dbReference>
<proteinExistence type="predicted"/>
<organism evidence="3 4">
    <name type="scientific">Deinococcus hopiensis KR-140</name>
    <dbReference type="NCBI Taxonomy" id="695939"/>
    <lineage>
        <taxon>Bacteria</taxon>
        <taxon>Thermotogati</taxon>
        <taxon>Deinococcota</taxon>
        <taxon>Deinococci</taxon>
        <taxon>Deinococcales</taxon>
        <taxon>Deinococcaceae</taxon>
        <taxon>Deinococcus</taxon>
    </lineage>
</organism>
<dbReference type="AlphaFoldDB" id="A0A1W1UAT7"/>
<feature type="domain" description="Bacterial transcriptional activator" evidence="2">
    <location>
        <begin position="97"/>
        <end position="234"/>
    </location>
</feature>
<dbReference type="SUPFAM" id="SSF52540">
    <property type="entry name" value="P-loop containing nucleoside triphosphate hydrolases"/>
    <property type="match status" value="1"/>
</dbReference>
<dbReference type="Pfam" id="PF03704">
    <property type="entry name" value="BTAD"/>
    <property type="match status" value="1"/>
</dbReference>
<evidence type="ECO:0000313" key="4">
    <source>
        <dbReference type="Proteomes" id="UP000192582"/>
    </source>
</evidence>
<reference evidence="3 4" key="1">
    <citation type="submission" date="2017-04" db="EMBL/GenBank/DDBJ databases">
        <authorList>
            <person name="Afonso C.L."/>
            <person name="Miller P.J."/>
            <person name="Scott M.A."/>
            <person name="Spackman E."/>
            <person name="Goraichik I."/>
            <person name="Dimitrov K.M."/>
            <person name="Suarez D.L."/>
            <person name="Swayne D.E."/>
        </authorList>
    </citation>
    <scope>NUCLEOTIDE SEQUENCE [LARGE SCALE GENOMIC DNA]</scope>
    <source>
        <strain evidence="3 4">KR-140</strain>
    </source>
</reference>
<sequence>MTIYDSLNVGLLGRPSFTEGEQTHSVPPGKALGLLCYLALRGEASRTRVAGLLWSEMNEEAARKYLRQLLYKLRAGSLGSWLEVEETSVRLRPGFTCDALRFEALLEDGQRAQALGLYRGPLLEGESFPGAPAFEDWLEEQRERWALLWKSATEQEAQVQEERGHRRGALALYLSLLREDALQELYQRSVMRLHALLGEREAALEGYERFRQTLSRELQLKPLPETVALAEDISAGRLSPSTLLPDPVAAQPAALPAGQDLPLGLPPAPLTGREAALDWLQGCLLGPPNVVLVLGEPGVGKTRLGEEFWGNRGGCLLLQAQELTRDTPLAPIAGALRRALGEGASTGLLTLEEVWRREASRLVPELSSGERPDAPTHEGRARFLEGLAHALVACGLPLLADDLHWFDPTTLEVLDVYLSLPGARPLLSTARSAELLDHPRLNPWLARLERDRRLARLPLAPLEESEVRQLVQRMSGSGGAVRFCRRLHQATAGNPLFVLETLRDLHSSGLLEVDRDGWHTPFDASTEDYAELPLPLGVREAVLGRIGRLGAAPRRLLEAASLAGDGFALDWLSGATALSEWESLEALETTVQAGLLSEGPGGYRFAHDLHRRALAEAMSHERRCLLHRRLAAVLESRHAEPALIAQHLERGGRMGEAVVWRIRAAQQAEAVYAYDQALGHYDRAIANGANSEQVYTIMLAREQLLFYANDTEGQQKALEILRPIAEQSTDPLVWGYVSLRWARLHVHRGAYLPVLQETAQVLERLQALPESSDLALLIVEFLVVRVDVLSRLRRLEEAEEDLKRVLVLGGERVPVPLRATLLTTWTYLLMDQGELGLALVKCAEVEALARQEGQGRRHAITLNLRARLLMLNNQVEQAAQSLEEALTITRQLRYTDLQKAFLVNLSQLYLRLQRCDDALAALESLQSLLGPQPSARDEAIVQKGLAQAHWTQGNPIAATAALHRAIKAYDGTDERGNQARMRLLLARYLFQQGQLHEARRYLDEARPLVDQHPVQQLWLAIEEARALLQAHPLRAVERVKPHLTATGPIEDVQEAAQYVLAEAYLALGQREKVQHCLNCVRQPPYLAAEYTSLRERAAQLPELS</sequence>
<feature type="coiled-coil region" evidence="1">
    <location>
        <begin position="865"/>
        <end position="892"/>
    </location>
</feature>
<dbReference type="OrthoDB" id="54168at2"/>
<protein>
    <submittedName>
        <fullName evidence="3">AAA ATPase domain-containing protein</fullName>
    </submittedName>
</protein>
<dbReference type="InterPro" id="IPR036388">
    <property type="entry name" value="WH-like_DNA-bd_sf"/>
</dbReference>
<dbReference type="EMBL" id="FWWU01000002">
    <property type="protein sequence ID" value="SMB78187.1"/>
    <property type="molecule type" value="Genomic_DNA"/>
</dbReference>
<dbReference type="InterPro" id="IPR051677">
    <property type="entry name" value="AfsR-DnrI-RedD_regulator"/>
</dbReference>
<dbReference type="Gene3D" id="1.10.10.10">
    <property type="entry name" value="Winged helix-like DNA-binding domain superfamily/Winged helix DNA-binding domain"/>
    <property type="match status" value="1"/>
</dbReference>
<dbReference type="Pfam" id="PF13191">
    <property type="entry name" value="AAA_16"/>
    <property type="match status" value="1"/>
</dbReference>
<dbReference type="Proteomes" id="UP000192582">
    <property type="component" value="Unassembled WGS sequence"/>
</dbReference>
<evidence type="ECO:0000256" key="1">
    <source>
        <dbReference type="SAM" id="Coils"/>
    </source>
</evidence>
<keyword evidence="1" id="KW-0175">Coiled coil</keyword>
<dbReference type="InterPro" id="IPR027417">
    <property type="entry name" value="P-loop_NTPase"/>
</dbReference>
<keyword evidence="4" id="KW-1185">Reference proteome</keyword>
<accession>A0A1W1UAT7</accession>
<evidence type="ECO:0000313" key="3">
    <source>
        <dbReference type="EMBL" id="SMB78187.1"/>
    </source>
</evidence>
<dbReference type="SUPFAM" id="SSF48452">
    <property type="entry name" value="TPR-like"/>
    <property type="match status" value="2"/>
</dbReference>
<dbReference type="InterPro" id="IPR041664">
    <property type="entry name" value="AAA_16"/>
</dbReference>
<name>A0A1W1UAT7_9DEIO</name>
<dbReference type="SMART" id="SM00028">
    <property type="entry name" value="TPR"/>
    <property type="match status" value="4"/>
</dbReference>
<dbReference type="Gene3D" id="1.25.40.10">
    <property type="entry name" value="Tetratricopeptide repeat domain"/>
    <property type="match status" value="3"/>
</dbReference>
<dbReference type="RefSeq" id="WP_084045133.1">
    <property type="nucleotide sequence ID" value="NZ_FWWU01000002.1"/>
</dbReference>
<dbReference type="InterPro" id="IPR005158">
    <property type="entry name" value="BTAD"/>
</dbReference>
<dbReference type="SMART" id="SM01043">
    <property type="entry name" value="BTAD"/>
    <property type="match status" value="1"/>
</dbReference>
<evidence type="ECO:0000259" key="2">
    <source>
        <dbReference type="SMART" id="SM01043"/>
    </source>
</evidence>